<gene>
    <name evidence="2" type="ORF">ARALYDRAFT_672075</name>
</gene>
<feature type="region of interest" description="Disordered" evidence="1">
    <location>
        <begin position="118"/>
        <end position="167"/>
    </location>
</feature>
<dbReference type="Proteomes" id="UP000008694">
    <property type="component" value="Unassembled WGS sequence"/>
</dbReference>
<organism evidence="3">
    <name type="scientific">Arabidopsis lyrata subsp. lyrata</name>
    <name type="common">Lyre-leaved rock-cress</name>
    <dbReference type="NCBI Taxonomy" id="81972"/>
    <lineage>
        <taxon>Eukaryota</taxon>
        <taxon>Viridiplantae</taxon>
        <taxon>Streptophyta</taxon>
        <taxon>Embryophyta</taxon>
        <taxon>Tracheophyta</taxon>
        <taxon>Spermatophyta</taxon>
        <taxon>Magnoliopsida</taxon>
        <taxon>eudicotyledons</taxon>
        <taxon>Gunneridae</taxon>
        <taxon>Pentapetalae</taxon>
        <taxon>rosids</taxon>
        <taxon>malvids</taxon>
        <taxon>Brassicales</taxon>
        <taxon>Brassicaceae</taxon>
        <taxon>Camelineae</taxon>
        <taxon>Arabidopsis</taxon>
    </lineage>
</organism>
<feature type="compositionally biased region" description="Basic and acidic residues" evidence="1">
    <location>
        <begin position="39"/>
        <end position="60"/>
    </location>
</feature>
<evidence type="ECO:0000256" key="1">
    <source>
        <dbReference type="SAM" id="MobiDB-lite"/>
    </source>
</evidence>
<sequence>PPRTNHKSQNDSVNCIHKRSPSDQSHHHRSWRKLRRRDPKREDPSHRELAEVPKPQEERRRLKKHGDAPPISQIWRMVPPLGAAPLLQSPHQSHNLKQRETRRTSFAPCVATRRFTTNKRRRASGIWTPPKLQRGGGEDNREEGERERSPLRPPVRSTMTGEAEIEI</sequence>
<protein>
    <submittedName>
        <fullName evidence="2">Predicted protein</fullName>
    </submittedName>
</protein>
<dbReference type="Gramene" id="Al_scaffold_0003_1272">
    <property type="protein sequence ID" value="Al_scaffold_0003_1272"/>
    <property type="gene ID" value="Al_scaffold_0003_1272"/>
</dbReference>
<evidence type="ECO:0000313" key="2">
    <source>
        <dbReference type="EMBL" id="EFH59039.1"/>
    </source>
</evidence>
<dbReference type="STRING" id="81972.D7L0I0"/>
<feature type="region of interest" description="Disordered" evidence="1">
    <location>
        <begin position="1"/>
        <end position="106"/>
    </location>
</feature>
<feature type="compositionally biased region" description="Basic residues" evidence="1">
    <location>
        <begin position="26"/>
        <end position="38"/>
    </location>
</feature>
<dbReference type="EMBL" id="GL348715">
    <property type="protein sequence ID" value="EFH59039.1"/>
    <property type="molecule type" value="Genomic_DNA"/>
</dbReference>
<dbReference type="HOGENOM" id="CLU_1598739_0_0_1"/>
<evidence type="ECO:0000313" key="3">
    <source>
        <dbReference type="Proteomes" id="UP000008694"/>
    </source>
</evidence>
<accession>D7L0I0</accession>
<proteinExistence type="predicted"/>
<name>D7L0I0_ARALL</name>
<keyword evidence="3" id="KW-1185">Reference proteome</keyword>
<feature type="non-terminal residue" evidence="2">
    <location>
        <position position="1"/>
    </location>
</feature>
<dbReference type="AlphaFoldDB" id="D7L0I0"/>
<reference evidence="3" key="1">
    <citation type="journal article" date="2011" name="Nat. Genet.">
        <title>The Arabidopsis lyrata genome sequence and the basis of rapid genome size change.</title>
        <authorList>
            <person name="Hu T.T."/>
            <person name="Pattyn P."/>
            <person name="Bakker E.G."/>
            <person name="Cao J."/>
            <person name="Cheng J.-F."/>
            <person name="Clark R.M."/>
            <person name="Fahlgren N."/>
            <person name="Fawcett J.A."/>
            <person name="Grimwood J."/>
            <person name="Gundlach H."/>
            <person name="Haberer G."/>
            <person name="Hollister J.D."/>
            <person name="Ossowski S."/>
            <person name="Ottilar R.P."/>
            <person name="Salamov A.A."/>
            <person name="Schneeberger K."/>
            <person name="Spannagl M."/>
            <person name="Wang X."/>
            <person name="Yang L."/>
            <person name="Nasrallah M.E."/>
            <person name="Bergelson J."/>
            <person name="Carrington J.C."/>
            <person name="Gaut B.S."/>
            <person name="Schmutz J."/>
            <person name="Mayer K.F.X."/>
            <person name="Van de Peer Y."/>
            <person name="Grigoriev I.V."/>
            <person name="Nordborg M."/>
            <person name="Weigel D."/>
            <person name="Guo Y.-L."/>
        </authorList>
    </citation>
    <scope>NUCLEOTIDE SEQUENCE [LARGE SCALE GENOMIC DNA]</scope>
    <source>
        <strain evidence="3">cv. MN47</strain>
    </source>
</reference>
<feature type="compositionally biased region" description="Basic and acidic residues" evidence="1">
    <location>
        <begin position="136"/>
        <end position="150"/>
    </location>
</feature>